<dbReference type="AlphaFoldDB" id="A0AAE0MAC9"/>
<evidence type="ECO:0000313" key="4">
    <source>
        <dbReference type="Proteomes" id="UP001286456"/>
    </source>
</evidence>
<accession>A0AAE0MAC9</accession>
<evidence type="ECO:0000313" key="3">
    <source>
        <dbReference type="EMBL" id="KAK3324408.1"/>
    </source>
</evidence>
<reference evidence="3" key="1">
    <citation type="journal article" date="2023" name="Mol. Phylogenet. Evol.">
        <title>Genome-scale phylogeny and comparative genomics of the fungal order Sordariales.</title>
        <authorList>
            <person name="Hensen N."/>
            <person name="Bonometti L."/>
            <person name="Westerberg I."/>
            <person name="Brannstrom I.O."/>
            <person name="Guillou S."/>
            <person name="Cros-Aarteil S."/>
            <person name="Calhoun S."/>
            <person name="Haridas S."/>
            <person name="Kuo A."/>
            <person name="Mondo S."/>
            <person name="Pangilinan J."/>
            <person name="Riley R."/>
            <person name="LaButti K."/>
            <person name="Andreopoulos B."/>
            <person name="Lipzen A."/>
            <person name="Chen C."/>
            <person name="Yan M."/>
            <person name="Daum C."/>
            <person name="Ng V."/>
            <person name="Clum A."/>
            <person name="Steindorff A."/>
            <person name="Ohm R.A."/>
            <person name="Martin F."/>
            <person name="Silar P."/>
            <person name="Natvig D.O."/>
            <person name="Lalanne C."/>
            <person name="Gautier V."/>
            <person name="Ament-Velasquez S.L."/>
            <person name="Kruys A."/>
            <person name="Hutchinson M.I."/>
            <person name="Powell A.J."/>
            <person name="Barry K."/>
            <person name="Miller A.N."/>
            <person name="Grigoriev I.V."/>
            <person name="Debuchy R."/>
            <person name="Gladieux P."/>
            <person name="Hiltunen Thoren M."/>
            <person name="Johannesson H."/>
        </authorList>
    </citation>
    <scope>NUCLEOTIDE SEQUENCE</scope>
    <source>
        <strain evidence="3">SMH4131-1</strain>
    </source>
</reference>
<feature type="compositionally biased region" description="Polar residues" evidence="1">
    <location>
        <begin position="17"/>
        <end position="27"/>
    </location>
</feature>
<feature type="transmembrane region" description="Helical" evidence="2">
    <location>
        <begin position="304"/>
        <end position="330"/>
    </location>
</feature>
<dbReference type="Proteomes" id="UP001286456">
    <property type="component" value="Unassembled WGS sequence"/>
</dbReference>
<sequence>MPGITPAQASGRRNRQSHQPALTSSPRPSRLAGRIMWLPKKEDLDIDVGLSQGCYNHPVVILSPEVSDDDVDILIVTSFGRTDLATRHPDNPRMRAFYLPIHPSPPHPENAKLLHLLPGQALDRRSYIETKGKHTIPFVILRPYRVNKEHVLRPASYQELVEYAQYTPATLPGLEQGIVSQPPPPLITEGRLDRHHRTAPPARDRSPSTPRPPPIPYRDVLPQIAHASSDARLFGRQGRRVADEENTLYQPGLSYGTVAPHSQYDRRAATRVASLYGDYEARRPLGGHPRAGRRRTTVPGDESGYPMISALFVLLVVAGVTGFACYGVYWTGLRVVDVVRKLAAWISTLPWSDIAGFIRALPGRVWEWMKSLIPTGQGSRMKGLVSAPWNLMKRMM</sequence>
<reference evidence="3" key="2">
    <citation type="submission" date="2023-06" db="EMBL/GenBank/DDBJ databases">
        <authorList>
            <consortium name="Lawrence Berkeley National Laboratory"/>
            <person name="Haridas S."/>
            <person name="Hensen N."/>
            <person name="Bonometti L."/>
            <person name="Westerberg I."/>
            <person name="Brannstrom I.O."/>
            <person name="Guillou S."/>
            <person name="Cros-Aarteil S."/>
            <person name="Calhoun S."/>
            <person name="Kuo A."/>
            <person name="Mondo S."/>
            <person name="Pangilinan J."/>
            <person name="Riley R."/>
            <person name="Labutti K."/>
            <person name="Andreopoulos B."/>
            <person name="Lipzen A."/>
            <person name="Chen C."/>
            <person name="Yanf M."/>
            <person name="Daum C."/>
            <person name="Ng V."/>
            <person name="Clum A."/>
            <person name="Steindorff A."/>
            <person name="Ohm R."/>
            <person name="Martin F."/>
            <person name="Silar P."/>
            <person name="Natvig D."/>
            <person name="Lalanne C."/>
            <person name="Gautier V."/>
            <person name="Ament-Velasquez S.L."/>
            <person name="Kruys A."/>
            <person name="Hutchinson M.I."/>
            <person name="Powell A.J."/>
            <person name="Barry K."/>
            <person name="Miller A.N."/>
            <person name="Grigoriev I.V."/>
            <person name="Debuchy R."/>
            <person name="Gladieux P."/>
            <person name="Thoren M.H."/>
            <person name="Johannesson H."/>
        </authorList>
    </citation>
    <scope>NUCLEOTIDE SEQUENCE</scope>
    <source>
        <strain evidence="3">SMH4131-1</strain>
    </source>
</reference>
<dbReference type="EMBL" id="JAUEPO010000004">
    <property type="protein sequence ID" value="KAK3324408.1"/>
    <property type="molecule type" value="Genomic_DNA"/>
</dbReference>
<dbReference type="PANTHER" id="PTHR37048">
    <property type="entry name" value="QUESTIONABLE PROTEIN"/>
    <property type="match status" value="1"/>
</dbReference>
<keyword evidence="4" id="KW-1185">Reference proteome</keyword>
<feature type="region of interest" description="Disordered" evidence="1">
    <location>
        <begin position="188"/>
        <end position="219"/>
    </location>
</feature>
<dbReference type="PANTHER" id="PTHR37048:SF2">
    <property type="entry name" value="QUESTIONABLE PROTEIN"/>
    <property type="match status" value="1"/>
</dbReference>
<evidence type="ECO:0000256" key="1">
    <source>
        <dbReference type="SAM" id="MobiDB-lite"/>
    </source>
</evidence>
<gene>
    <name evidence="3" type="ORF">B0T19DRAFT_230051</name>
</gene>
<name>A0AAE0MAC9_9PEZI</name>
<comment type="caution">
    <text evidence="3">The sequence shown here is derived from an EMBL/GenBank/DDBJ whole genome shotgun (WGS) entry which is preliminary data.</text>
</comment>
<protein>
    <submittedName>
        <fullName evidence="3">Uncharacterized protein</fullName>
    </submittedName>
</protein>
<organism evidence="3 4">
    <name type="scientific">Cercophora scortea</name>
    <dbReference type="NCBI Taxonomy" id="314031"/>
    <lineage>
        <taxon>Eukaryota</taxon>
        <taxon>Fungi</taxon>
        <taxon>Dikarya</taxon>
        <taxon>Ascomycota</taxon>
        <taxon>Pezizomycotina</taxon>
        <taxon>Sordariomycetes</taxon>
        <taxon>Sordariomycetidae</taxon>
        <taxon>Sordariales</taxon>
        <taxon>Lasiosphaeriaceae</taxon>
        <taxon>Cercophora</taxon>
    </lineage>
</organism>
<proteinExistence type="predicted"/>
<keyword evidence="2" id="KW-1133">Transmembrane helix</keyword>
<keyword evidence="2" id="KW-0812">Transmembrane</keyword>
<feature type="region of interest" description="Disordered" evidence="1">
    <location>
        <begin position="1"/>
        <end position="29"/>
    </location>
</feature>
<evidence type="ECO:0000256" key="2">
    <source>
        <dbReference type="SAM" id="Phobius"/>
    </source>
</evidence>
<keyword evidence="2" id="KW-0472">Membrane</keyword>